<dbReference type="OrthoDB" id="8907583at2"/>
<dbReference type="GO" id="GO:0016491">
    <property type="term" value="F:oxidoreductase activity"/>
    <property type="evidence" value="ECO:0007669"/>
    <property type="project" value="UniProtKB-KW"/>
</dbReference>
<accession>A0A375I2C0</accession>
<organism evidence="1 2">
    <name type="scientific">Propionibacterium ruminifibrarum</name>
    <dbReference type="NCBI Taxonomy" id="1962131"/>
    <lineage>
        <taxon>Bacteria</taxon>
        <taxon>Bacillati</taxon>
        <taxon>Actinomycetota</taxon>
        <taxon>Actinomycetes</taxon>
        <taxon>Propionibacteriales</taxon>
        <taxon>Propionibacteriaceae</taxon>
        <taxon>Propionibacterium</taxon>
    </lineage>
</organism>
<keyword evidence="2" id="KW-1185">Reference proteome</keyword>
<proteinExistence type="predicted"/>
<gene>
    <name evidence="1" type="ORF">PROPJV5_1204</name>
</gene>
<keyword evidence="1" id="KW-0560">Oxidoreductase</keyword>
<dbReference type="SUPFAM" id="SSF50475">
    <property type="entry name" value="FMN-binding split barrel"/>
    <property type="match status" value="1"/>
</dbReference>
<evidence type="ECO:0000313" key="2">
    <source>
        <dbReference type="Proteomes" id="UP000265962"/>
    </source>
</evidence>
<dbReference type="RefSeq" id="WP_119715436.1">
    <property type="nucleotide sequence ID" value="NZ_OMOH01000004.1"/>
</dbReference>
<reference evidence="2" key="1">
    <citation type="submission" date="2018-02" db="EMBL/GenBank/DDBJ databases">
        <authorList>
            <person name="Hornung B."/>
        </authorList>
    </citation>
    <scope>NUCLEOTIDE SEQUENCE [LARGE SCALE GENOMIC DNA]</scope>
</reference>
<evidence type="ECO:0000313" key="1">
    <source>
        <dbReference type="EMBL" id="SPF68261.1"/>
    </source>
</evidence>
<sequence length="118" mass="12681">MTIPVPDEALLAVLDRFGSAVMVTPRPDGWSRVLTVDARAEGTAGGVEVVIVAPHPAGLRRVAGNPLVTLVWPSPARHGHSLVLDGWGRVDGEDIRVRPDHAVLHRPGTHSDGPDWIW</sequence>
<name>A0A375I2C0_9ACTN</name>
<dbReference type="EC" id="1.-.-.-" evidence="1"/>
<protein>
    <submittedName>
        <fullName evidence="1">PYRIDOXAMINE 5'-PHOSPHATE MB0449C OXIDASE-RELATED RV0441C/MT0457</fullName>
        <ecNumber evidence="1">1.-.-.-</ecNumber>
    </submittedName>
</protein>
<dbReference type="AlphaFoldDB" id="A0A375I2C0"/>
<dbReference type="EMBL" id="OMOH01000004">
    <property type="protein sequence ID" value="SPF68261.1"/>
    <property type="molecule type" value="Genomic_DNA"/>
</dbReference>
<dbReference type="Proteomes" id="UP000265962">
    <property type="component" value="Unassembled WGS sequence"/>
</dbReference>